<dbReference type="SUPFAM" id="SSF47384">
    <property type="entry name" value="Homodimeric domain of signal transducing histidine kinase"/>
    <property type="match status" value="1"/>
</dbReference>
<dbReference type="SMART" id="SM00091">
    <property type="entry name" value="PAS"/>
    <property type="match status" value="1"/>
</dbReference>
<evidence type="ECO:0000256" key="1">
    <source>
        <dbReference type="ARBA" id="ARBA00000085"/>
    </source>
</evidence>
<dbReference type="SMART" id="SM00387">
    <property type="entry name" value="HATPase_c"/>
    <property type="match status" value="1"/>
</dbReference>
<dbReference type="AlphaFoldDB" id="A0A1M6Y0M8"/>
<dbReference type="InterPro" id="IPR036890">
    <property type="entry name" value="HATPase_C_sf"/>
</dbReference>
<feature type="domain" description="PAC" evidence="11">
    <location>
        <begin position="119"/>
        <end position="171"/>
    </location>
</feature>
<dbReference type="SUPFAM" id="SSF55874">
    <property type="entry name" value="ATPase domain of HSP90 chaperone/DNA topoisomerase II/histidine kinase"/>
    <property type="match status" value="1"/>
</dbReference>
<keyword evidence="13" id="KW-1185">Reference proteome</keyword>
<evidence type="ECO:0000256" key="3">
    <source>
        <dbReference type="ARBA" id="ARBA00022553"/>
    </source>
</evidence>
<dbReference type="Pfam" id="PF00512">
    <property type="entry name" value="HisKA"/>
    <property type="match status" value="1"/>
</dbReference>
<dbReference type="PROSITE" id="PS50112">
    <property type="entry name" value="PAS"/>
    <property type="match status" value="1"/>
</dbReference>
<accession>A0A1M6Y0M8</accession>
<dbReference type="InterPro" id="IPR000014">
    <property type="entry name" value="PAS"/>
</dbReference>
<protein>
    <recommendedName>
        <fullName evidence="2">histidine kinase</fullName>
        <ecNumber evidence="2">2.7.13.3</ecNumber>
    </recommendedName>
</protein>
<dbReference type="Pfam" id="PF13426">
    <property type="entry name" value="PAS_9"/>
    <property type="match status" value="1"/>
</dbReference>
<feature type="domain" description="PAS" evidence="10">
    <location>
        <begin position="61"/>
        <end position="104"/>
    </location>
</feature>
<keyword evidence="6" id="KW-0418">Kinase</keyword>
<dbReference type="EMBL" id="FRAF01000040">
    <property type="protein sequence ID" value="SHL11718.1"/>
    <property type="molecule type" value="Genomic_DNA"/>
</dbReference>
<dbReference type="InterPro" id="IPR003661">
    <property type="entry name" value="HisK_dim/P_dom"/>
</dbReference>
<evidence type="ECO:0000256" key="2">
    <source>
        <dbReference type="ARBA" id="ARBA00012438"/>
    </source>
</evidence>
<keyword evidence="7" id="KW-0067">ATP-binding</keyword>
<evidence type="ECO:0000256" key="4">
    <source>
        <dbReference type="ARBA" id="ARBA00022679"/>
    </source>
</evidence>
<evidence type="ECO:0000259" key="11">
    <source>
        <dbReference type="PROSITE" id="PS50113"/>
    </source>
</evidence>
<evidence type="ECO:0000313" key="13">
    <source>
        <dbReference type="Proteomes" id="UP000184016"/>
    </source>
</evidence>
<dbReference type="RefSeq" id="WP_083574410.1">
    <property type="nucleotide sequence ID" value="NZ_FRAF01000040.1"/>
</dbReference>
<dbReference type="InterPro" id="IPR035965">
    <property type="entry name" value="PAS-like_dom_sf"/>
</dbReference>
<reference evidence="13" key="1">
    <citation type="submission" date="2016-11" db="EMBL/GenBank/DDBJ databases">
        <authorList>
            <person name="Varghese N."/>
            <person name="Submissions S."/>
        </authorList>
    </citation>
    <scope>NUCLEOTIDE SEQUENCE [LARGE SCALE GENOMIC DNA]</scope>
    <source>
        <strain evidence="13">USBA-503</strain>
    </source>
</reference>
<dbReference type="InterPro" id="IPR036097">
    <property type="entry name" value="HisK_dim/P_sf"/>
</dbReference>
<feature type="domain" description="Histidine kinase" evidence="9">
    <location>
        <begin position="184"/>
        <end position="392"/>
    </location>
</feature>
<dbReference type="InterPro" id="IPR004358">
    <property type="entry name" value="Sig_transdc_His_kin-like_C"/>
</dbReference>
<gene>
    <name evidence="12" type="ORF">SAMN05443507_1409</name>
</gene>
<keyword evidence="3" id="KW-0597">Phosphoprotein</keyword>
<dbReference type="EC" id="2.7.13.3" evidence="2"/>
<evidence type="ECO:0000313" key="12">
    <source>
        <dbReference type="EMBL" id="SHL11718.1"/>
    </source>
</evidence>
<dbReference type="PANTHER" id="PTHR43065:SF10">
    <property type="entry name" value="PEROXIDE STRESS-ACTIVATED HISTIDINE KINASE MAK3"/>
    <property type="match status" value="1"/>
</dbReference>
<dbReference type="InterPro" id="IPR001610">
    <property type="entry name" value="PAC"/>
</dbReference>
<dbReference type="SMART" id="SM00086">
    <property type="entry name" value="PAC"/>
    <property type="match status" value="1"/>
</dbReference>
<evidence type="ECO:0000256" key="7">
    <source>
        <dbReference type="ARBA" id="ARBA00022840"/>
    </source>
</evidence>
<evidence type="ECO:0000256" key="5">
    <source>
        <dbReference type="ARBA" id="ARBA00022741"/>
    </source>
</evidence>
<dbReference type="PROSITE" id="PS50113">
    <property type="entry name" value="PAC"/>
    <property type="match status" value="1"/>
</dbReference>
<proteinExistence type="predicted"/>
<dbReference type="InterPro" id="IPR005467">
    <property type="entry name" value="His_kinase_dom"/>
</dbReference>
<dbReference type="Gene3D" id="1.10.287.130">
    <property type="match status" value="1"/>
</dbReference>
<dbReference type="CDD" id="cd00130">
    <property type="entry name" value="PAS"/>
    <property type="match status" value="1"/>
</dbReference>
<dbReference type="CDD" id="cd00082">
    <property type="entry name" value="HisKA"/>
    <property type="match status" value="1"/>
</dbReference>
<dbReference type="Gene3D" id="3.30.565.10">
    <property type="entry name" value="Histidine kinase-like ATPase, C-terminal domain"/>
    <property type="match status" value="1"/>
</dbReference>
<keyword evidence="5" id="KW-0547">Nucleotide-binding</keyword>
<dbReference type="SMART" id="SM00388">
    <property type="entry name" value="HisKA"/>
    <property type="match status" value="1"/>
</dbReference>
<dbReference type="STRING" id="1830138.SAMN05443507_1409"/>
<dbReference type="Gene3D" id="3.30.450.20">
    <property type="entry name" value="PAS domain"/>
    <property type="match status" value="1"/>
</dbReference>
<dbReference type="InterPro" id="IPR003594">
    <property type="entry name" value="HATPase_dom"/>
</dbReference>
<dbReference type="Pfam" id="PF02518">
    <property type="entry name" value="HATPase_c"/>
    <property type="match status" value="1"/>
</dbReference>
<evidence type="ECO:0000256" key="8">
    <source>
        <dbReference type="ARBA" id="ARBA00023012"/>
    </source>
</evidence>
<dbReference type="Proteomes" id="UP000184016">
    <property type="component" value="Unassembled WGS sequence"/>
</dbReference>
<evidence type="ECO:0000259" key="10">
    <source>
        <dbReference type="PROSITE" id="PS50112"/>
    </source>
</evidence>
<dbReference type="NCBIfam" id="TIGR00229">
    <property type="entry name" value="sensory_box"/>
    <property type="match status" value="1"/>
</dbReference>
<dbReference type="SUPFAM" id="SSF55785">
    <property type="entry name" value="PYP-like sensor domain (PAS domain)"/>
    <property type="match status" value="1"/>
</dbReference>
<dbReference type="PROSITE" id="PS50109">
    <property type="entry name" value="HIS_KIN"/>
    <property type="match status" value="1"/>
</dbReference>
<name>A0A1M6Y0M8_9BACL</name>
<dbReference type="OrthoDB" id="9816309at2"/>
<organism evidence="12 13">
    <name type="scientific">Alicyclobacillus tolerans</name>
    <dbReference type="NCBI Taxonomy" id="90970"/>
    <lineage>
        <taxon>Bacteria</taxon>
        <taxon>Bacillati</taxon>
        <taxon>Bacillota</taxon>
        <taxon>Bacilli</taxon>
        <taxon>Bacillales</taxon>
        <taxon>Alicyclobacillaceae</taxon>
        <taxon>Alicyclobacillus</taxon>
    </lineage>
</organism>
<dbReference type="InterPro" id="IPR000700">
    <property type="entry name" value="PAS-assoc_C"/>
</dbReference>
<keyword evidence="4" id="KW-0808">Transferase</keyword>
<evidence type="ECO:0000256" key="6">
    <source>
        <dbReference type="ARBA" id="ARBA00022777"/>
    </source>
</evidence>
<evidence type="ECO:0000259" key="9">
    <source>
        <dbReference type="PROSITE" id="PS50109"/>
    </source>
</evidence>
<dbReference type="GO" id="GO:0005524">
    <property type="term" value="F:ATP binding"/>
    <property type="evidence" value="ECO:0007669"/>
    <property type="project" value="UniProtKB-KW"/>
</dbReference>
<dbReference type="PRINTS" id="PR00344">
    <property type="entry name" value="BCTRLSENSOR"/>
</dbReference>
<keyword evidence="8" id="KW-0902">Two-component regulatory system</keyword>
<comment type="catalytic activity">
    <reaction evidence="1">
        <text>ATP + protein L-histidine = ADP + protein N-phospho-L-histidine.</text>
        <dbReference type="EC" id="2.7.13.3"/>
    </reaction>
</comment>
<dbReference type="PANTHER" id="PTHR43065">
    <property type="entry name" value="SENSOR HISTIDINE KINASE"/>
    <property type="match status" value="1"/>
</dbReference>
<sequence>MIGGWWSSIDRPKTFRYNGVAHEWMILRCVVSMMDEILEKLEESVARLSEINRAIDESMIIAITDVTGKITFVNKKFCEISKYSAEELLGQNHRIINSGYHPKSFFREMWRTIAQGHIWQGEIRNRTKDGQFYWVDTTIVPCLNESNKPYQYISFRVDISERKKFEEHIKRIEQLEIAAQISSSLAHEVRNPLAAIQWSLLSLPDIQPSQQMILKSVEDELKRMDNILGDFLSLSKPSTKVKYPLFLQEILQKALDLQSQFLQKRNIQVIQKIDKTLPRVNSEENQLKQVIHNLLKNAIEAMPDGGKLEIIVDTKVCKNDNFFVCLTMKDTGIGMNQEQLTKIRQPFFTTKPNGTGLGLMVCERIIQEQGGNIEISSIEGKGTTVTVCLPAL</sequence>
<dbReference type="GO" id="GO:0000155">
    <property type="term" value="F:phosphorelay sensor kinase activity"/>
    <property type="evidence" value="ECO:0007669"/>
    <property type="project" value="InterPro"/>
</dbReference>